<reference evidence="1 2" key="1">
    <citation type="submission" date="2018-05" db="EMBL/GenBank/DDBJ databases">
        <title>Draft genome of Methanospirillum stamsii Pt1.</title>
        <authorList>
            <person name="Dueholm M.S."/>
            <person name="Nielsen P.H."/>
            <person name="Bakmann L.F."/>
            <person name="Otzen D.E."/>
        </authorList>
    </citation>
    <scope>NUCLEOTIDE SEQUENCE [LARGE SCALE GENOMIC DNA]</scope>
    <source>
        <strain evidence="1 2">Pt1</strain>
    </source>
</reference>
<organism evidence="1 2">
    <name type="scientific">Methanospirillum stamsii</name>
    <dbReference type="NCBI Taxonomy" id="1277351"/>
    <lineage>
        <taxon>Archaea</taxon>
        <taxon>Methanobacteriati</taxon>
        <taxon>Methanobacteriota</taxon>
        <taxon>Stenosarchaea group</taxon>
        <taxon>Methanomicrobia</taxon>
        <taxon>Methanomicrobiales</taxon>
        <taxon>Methanospirillaceae</taxon>
        <taxon>Methanospirillum</taxon>
    </lineage>
</organism>
<comment type="caution">
    <text evidence="1">The sequence shown here is derived from an EMBL/GenBank/DDBJ whole genome shotgun (WGS) entry which is preliminary data.</text>
</comment>
<protein>
    <submittedName>
        <fullName evidence="1">Uncharacterized protein</fullName>
    </submittedName>
</protein>
<dbReference type="EMBL" id="QGMZ01000029">
    <property type="protein sequence ID" value="PWR71798.1"/>
    <property type="molecule type" value="Genomic_DNA"/>
</dbReference>
<evidence type="ECO:0000313" key="1">
    <source>
        <dbReference type="EMBL" id="PWR71798.1"/>
    </source>
</evidence>
<dbReference type="Proteomes" id="UP000245934">
    <property type="component" value="Unassembled WGS sequence"/>
</dbReference>
<accession>A0A2V2N5L5</accession>
<proteinExistence type="predicted"/>
<dbReference type="AlphaFoldDB" id="A0A2V2N5L5"/>
<name>A0A2V2N5L5_9EURY</name>
<gene>
    <name evidence="1" type="ORF">DLD82_13035</name>
</gene>
<sequence>MLKNFSFIILILTGLFCMPIISASNQDDYDETLLDMVTLSGLDDEVIIGDKISLNGKIDPSLFGTQPSDVVILISAPTGSHASSFMLAKPALNGTFGYKQVADVGGDWTFEALYSGIYSNKIAISAIPGNEPKKTALTLSGWPTYPRVGDRVSFKGRLTDSEGKGIPFKAVNYRLASSPVGCIGGCAFGGYMEWRDAGTVNTDLSGEYSFSLPVVETGGVQIETVFPGDETYSMTSSRTLKIVVNE</sequence>
<evidence type="ECO:0000313" key="2">
    <source>
        <dbReference type="Proteomes" id="UP000245934"/>
    </source>
</evidence>
<keyword evidence="2" id="KW-1185">Reference proteome</keyword>